<dbReference type="SUPFAM" id="SSF51905">
    <property type="entry name" value="FAD/NAD(P)-binding domain"/>
    <property type="match status" value="1"/>
</dbReference>
<dbReference type="Proteomes" id="UP000198394">
    <property type="component" value="Unassembled WGS sequence"/>
</dbReference>
<sequence>MKEEKIIIVGGGPCGLAAAIALQDVGYRPLVIEKGNIVNSIYHFPIHQTFFSTSERLEIGGVPFITENRKPKRNQALAYYREVVTRKQVRVQTFEKVEQVEKQEDGTFLVQTTKEQYRAQYVIIATGYYDNPNYMNIPGEDLPKVTHYFKEAHPYYNTDCVVIGGKNSSVDAALELVKAGARVTVLYRGSGYSPSIKPWILPEFDSLVRKGIIKMEFNAHVKEITEDAVIYEVGGEIKKIKNDFVFAMTGYHPDHEFLKKMGVGVDPETGRPLYDPETMETNVRGIFIAGVIAAGNDANEIFIENGRFHGEQIAACIAKREKEKGQ</sequence>
<evidence type="ECO:0000256" key="2">
    <source>
        <dbReference type="ARBA" id="ARBA00022630"/>
    </source>
</evidence>
<dbReference type="InterPro" id="IPR023856">
    <property type="entry name" value="Bdr"/>
</dbReference>
<dbReference type="AlphaFoldDB" id="A0A226QI12"/>
<dbReference type="PANTHER" id="PTHR48105">
    <property type="entry name" value="THIOREDOXIN REDUCTASE 1-RELATED-RELATED"/>
    <property type="match status" value="1"/>
</dbReference>
<dbReference type="NCBIfam" id="TIGR04018">
    <property type="entry name" value="Bthiol_YpdA"/>
    <property type="match status" value="1"/>
</dbReference>
<evidence type="ECO:0000256" key="3">
    <source>
        <dbReference type="ARBA" id="ARBA00023002"/>
    </source>
</evidence>
<accession>A0A226QI12</accession>
<dbReference type="InterPro" id="IPR050097">
    <property type="entry name" value="Ferredoxin-NADP_redctase_2"/>
</dbReference>
<dbReference type="PRINTS" id="PR00469">
    <property type="entry name" value="PNDRDTASEII"/>
</dbReference>
<proteinExistence type="predicted"/>
<keyword evidence="5" id="KW-1185">Reference proteome</keyword>
<organism evidence="4 5">
    <name type="scientific">Parageobacillus galactosidasius</name>
    <dbReference type="NCBI Taxonomy" id="883812"/>
    <lineage>
        <taxon>Bacteria</taxon>
        <taxon>Bacillati</taxon>
        <taxon>Bacillota</taxon>
        <taxon>Bacilli</taxon>
        <taxon>Bacillales</taxon>
        <taxon>Anoxybacillaceae</taxon>
        <taxon>Parageobacillus</taxon>
    </lineage>
</organism>
<name>A0A226QI12_9BACL</name>
<evidence type="ECO:0000313" key="4">
    <source>
        <dbReference type="EMBL" id="OXB92233.1"/>
    </source>
</evidence>
<dbReference type="EMBL" id="NDYL01000002">
    <property type="protein sequence ID" value="OXB92233.1"/>
    <property type="molecule type" value="Genomic_DNA"/>
</dbReference>
<evidence type="ECO:0000256" key="1">
    <source>
        <dbReference type="ARBA" id="ARBA00001974"/>
    </source>
</evidence>
<dbReference type="PRINTS" id="PR00368">
    <property type="entry name" value="FADPNR"/>
</dbReference>
<evidence type="ECO:0000313" key="5">
    <source>
        <dbReference type="Proteomes" id="UP000198394"/>
    </source>
</evidence>
<gene>
    <name evidence="4" type="ORF">B9L23_13565</name>
</gene>
<dbReference type="InterPro" id="IPR036188">
    <property type="entry name" value="FAD/NAD-bd_sf"/>
</dbReference>
<comment type="cofactor">
    <cofactor evidence="1">
        <name>FAD</name>
        <dbReference type="ChEBI" id="CHEBI:57692"/>
    </cofactor>
</comment>
<dbReference type="GO" id="GO:0016491">
    <property type="term" value="F:oxidoreductase activity"/>
    <property type="evidence" value="ECO:0007669"/>
    <property type="project" value="UniProtKB-KW"/>
</dbReference>
<protein>
    <submittedName>
        <fullName evidence="4">Uncharacterized protein</fullName>
    </submittedName>
</protein>
<comment type="caution">
    <text evidence="4">The sequence shown here is derived from an EMBL/GenBank/DDBJ whole genome shotgun (WGS) entry which is preliminary data.</text>
</comment>
<keyword evidence="3" id="KW-0560">Oxidoreductase</keyword>
<dbReference type="RefSeq" id="WP_089097859.1">
    <property type="nucleotide sequence ID" value="NZ_NDYL01000002.1"/>
</dbReference>
<reference evidence="4 5" key="1">
    <citation type="submission" date="2017-04" db="EMBL/GenBank/DDBJ databases">
        <title>The genome sequence of Parageobacillus galactosidasius DSM 18751.</title>
        <authorList>
            <person name="Ramaloko W.T."/>
            <person name="Koen N."/>
            <person name="Polliack S."/>
            <person name="Aliyu H."/>
            <person name="Lebre P."/>
            <person name="Mohr T."/>
            <person name="Oswald F."/>
            <person name="Zwick M."/>
            <person name="Neumann A."/>
            <person name="Syldatk C."/>
            <person name="Cowan D."/>
            <person name="De Maayer P."/>
        </authorList>
    </citation>
    <scope>NUCLEOTIDE SEQUENCE [LARGE SCALE GENOMIC DNA]</scope>
    <source>
        <strain evidence="4 5">DSM 18751</strain>
    </source>
</reference>
<dbReference type="Gene3D" id="3.50.50.60">
    <property type="entry name" value="FAD/NAD(P)-binding domain"/>
    <property type="match status" value="2"/>
</dbReference>
<dbReference type="Pfam" id="PF13738">
    <property type="entry name" value="Pyr_redox_3"/>
    <property type="match status" value="1"/>
</dbReference>
<keyword evidence="2" id="KW-0285">Flavoprotein</keyword>